<proteinExistence type="predicted"/>
<protein>
    <submittedName>
        <fullName evidence="1">Uncharacterized protein</fullName>
    </submittedName>
</protein>
<dbReference type="Gene3D" id="2.30.40.10">
    <property type="entry name" value="Urease, subunit C, domain 1"/>
    <property type="match status" value="1"/>
</dbReference>
<dbReference type="SUPFAM" id="SSF51338">
    <property type="entry name" value="Composite domain of metallo-dependent hydrolases"/>
    <property type="match status" value="1"/>
</dbReference>
<accession>A0A291RP41</accession>
<dbReference type="GO" id="GO:0016810">
    <property type="term" value="F:hydrolase activity, acting on carbon-nitrogen (but not peptide) bonds"/>
    <property type="evidence" value="ECO:0007669"/>
    <property type="project" value="InterPro"/>
</dbReference>
<dbReference type="SUPFAM" id="SSF51556">
    <property type="entry name" value="Metallo-dependent hydrolases"/>
    <property type="match status" value="1"/>
</dbReference>
<dbReference type="KEGG" id="ntp:CRH09_27240"/>
<dbReference type="Proteomes" id="UP000221961">
    <property type="component" value="Chromosome"/>
</dbReference>
<dbReference type="InterPro" id="IPR011059">
    <property type="entry name" value="Metal-dep_hydrolase_composite"/>
</dbReference>
<sequence length="141" mass="14388">MTVVIDGDRIGEDPAGGEVLDAGGAVLLPGLIDAHVHLDGLDTLDLLAAHGVTTALDMAAAPEAVAELRGLSGTTDIRSAGMPIIGPGGGHARVLGERAILTDPSHAAAAVAERVAEGADYLKLVLEPMWRQVLVVTYGLR</sequence>
<dbReference type="GeneID" id="88360999"/>
<gene>
    <name evidence="1" type="ORF">CRH09_27240</name>
</gene>
<dbReference type="AlphaFoldDB" id="A0A291RP41"/>
<dbReference type="InterPro" id="IPR018228">
    <property type="entry name" value="DNase_TatD-rel_CS"/>
</dbReference>
<dbReference type="EMBL" id="CP023778">
    <property type="protein sequence ID" value="ATL69323.1"/>
    <property type="molecule type" value="Genomic_DNA"/>
</dbReference>
<dbReference type="InterPro" id="IPR032466">
    <property type="entry name" value="Metal_Hydrolase"/>
</dbReference>
<dbReference type="RefSeq" id="WP_098696357.1">
    <property type="nucleotide sequence ID" value="NZ_CP023778.1"/>
</dbReference>
<organism evidence="1 2">
    <name type="scientific">Nocardia terpenica</name>
    <dbReference type="NCBI Taxonomy" id="455432"/>
    <lineage>
        <taxon>Bacteria</taxon>
        <taxon>Bacillati</taxon>
        <taxon>Actinomycetota</taxon>
        <taxon>Actinomycetes</taxon>
        <taxon>Mycobacteriales</taxon>
        <taxon>Nocardiaceae</taxon>
        <taxon>Nocardia</taxon>
    </lineage>
</organism>
<evidence type="ECO:0000313" key="1">
    <source>
        <dbReference type="EMBL" id="ATL69323.1"/>
    </source>
</evidence>
<evidence type="ECO:0000313" key="2">
    <source>
        <dbReference type="Proteomes" id="UP000221961"/>
    </source>
</evidence>
<dbReference type="PROSITE" id="PS01137">
    <property type="entry name" value="TATD_1"/>
    <property type="match status" value="1"/>
</dbReference>
<reference evidence="1 2" key="1">
    <citation type="submission" date="2017-10" db="EMBL/GenBank/DDBJ databases">
        <title>Comparative genomics between pathogenic Norcardia.</title>
        <authorList>
            <person name="Zeng L."/>
        </authorList>
    </citation>
    <scope>NUCLEOTIDE SEQUENCE [LARGE SCALE GENOMIC DNA]</scope>
    <source>
        <strain evidence="1 2">NC_YFY_NT001</strain>
    </source>
</reference>
<dbReference type="Gene3D" id="3.40.50.10910">
    <property type="entry name" value="Amidohydrolase"/>
    <property type="match status" value="1"/>
</dbReference>
<dbReference type="Gene3D" id="3.30.110.90">
    <property type="entry name" value="Amidohydrolase"/>
    <property type="match status" value="1"/>
</dbReference>
<name>A0A291RP41_9NOCA</name>